<gene>
    <name evidence="2" type="ORF">AWM79_05405</name>
</gene>
<dbReference type="Pfam" id="PF18686">
    <property type="entry name" value="DUF5636"/>
    <property type="match status" value="1"/>
</dbReference>
<feature type="domain" description="DUF5636" evidence="1">
    <location>
        <begin position="24"/>
        <end position="291"/>
    </location>
</feature>
<dbReference type="EMBL" id="CP014135">
    <property type="protein sequence ID" value="AMB84774.1"/>
    <property type="molecule type" value="Genomic_DNA"/>
</dbReference>
<evidence type="ECO:0000313" key="2">
    <source>
        <dbReference type="EMBL" id="AMB84774.1"/>
    </source>
</evidence>
<keyword evidence="3" id="KW-1185">Reference proteome</keyword>
<evidence type="ECO:0000259" key="1">
    <source>
        <dbReference type="Pfam" id="PF18686"/>
    </source>
</evidence>
<sequence length="359" mass="40466">MSQSAADVERDLRRYFSPACVGSKYFDAYCQIGAHLSSVDNCREQLKKLDAEMSAILIHRIAEMRGKLQRIGNSLSLDTLHDLLKTLAGARNNRFGVNLNSPQMSGYLPVAKELFSKLLTEALGRWEEKSGFDVDHYFGLGDRRPADIMHGIPGSLFNQQLADGRPFKDLGAGPAHGEYSHRIQWYIIGNGLPLRNAGDVYRDVKRWISVGGLLNHAAQENLEQTTTSVFSDLGTGAYRRYLWEYLFDRDGDPPNATTIAFKAEKKDFRAPSNLNAHLRDLNCNDYPLLSWCVIDRYKKRTDPARIAVEDYFLKKVPDNSDFLNLKNGDATTQVAAGKGLFIRRKTFGVSVDWQNLPKK</sequence>
<dbReference type="OrthoDB" id="5647528at2"/>
<reference evidence="2 3" key="1">
    <citation type="submission" date="2016-01" db="EMBL/GenBank/DDBJ databases">
        <authorList>
            <person name="McClelland M."/>
            <person name="Jain A."/>
            <person name="Saraogi P."/>
            <person name="Mendelson R."/>
            <person name="Westerman R."/>
            <person name="SanMiguel P."/>
            <person name="Csonka L."/>
        </authorList>
    </citation>
    <scope>NUCLEOTIDE SEQUENCE [LARGE SCALE GENOMIC DNA]</scope>
    <source>
        <strain evidence="2 3">NCPPB 2472</strain>
    </source>
</reference>
<proteinExistence type="predicted"/>
<dbReference type="RefSeq" id="WP_017131905.1">
    <property type="nucleotide sequence ID" value="NZ_CP014135.1"/>
</dbReference>
<name>A0A0X1SY59_PSEAA</name>
<accession>A0A0X1SY59</accession>
<evidence type="ECO:0000313" key="3">
    <source>
        <dbReference type="Proteomes" id="UP000063229"/>
    </source>
</evidence>
<dbReference type="Proteomes" id="UP000063229">
    <property type="component" value="Chromosome"/>
</dbReference>
<protein>
    <recommendedName>
        <fullName evidence="1">DUF5636 domain-containing protein</fullName>
    </recommendedName>
</protein>
<dbReference type="AlphaFoldDB" id="A0A0X1SY59"/>
<organism evidence="2 3">
    <name type="scientific">Pseudomonas agarici</name>
    <dbReference type="NCBI Taxonomy" id="46677"/>
    <lineage>
        <taxon>Bacteria</taxon>
        <taxon>Pseudomonadati</taxon>
        <taxon>Pseudomonadota</taxon>
        <taxon>Gammaproteobacteria</taxon>
        <taxon>Pseudomonadales</taxon>
        <taxon>Pseudomonadaceae</taxon>
        <taxon>Pseudomonas</taxon>
    </lineage>
</organism>
<dbReference type="InterPro" id="IPR040708">
    <property type="entry name" value="DUF5636"/>
</dbReference>
<dbReference type="KEGG" id="pagb:AWM79_05405"/>